<dbReference type="GO" id="GO:0003714">
    <property type="term" value="F:transcription corepressor activity"/>
    <property type="evidence" value="ECO:0007669"/>
    <property type="project" value="TreeGrafter"/>
</dbReference>
<dbReference type="OrthoDB" id="342531at2759"/>
<dbReference type="Proteomes" id="UP000515158">
    <property type="component" value="Unplaced"/>
</dbReference>
<comment type="similarity">
    <text evidence="2">Belongs to the MYBBP1A family.</text>
</comment>
<dbReference type="KEGG" id="tpal:117639591"/>
<keyword evidence="3" id="KW-0539">Nucleus</keyword>
<name>A0A6P8YC41_THRPL</name>
<evidence type="ECO:0000256" key="1">
    <source>
        <dbReference type="ARBA" id="ARBA00004123"/>
    </source>
</evidence>
<dbReference type="GO" id="GO:0005730">
    <property type="term" value="C:nucleolus"/>
    <property type="evidence" value="ECO:0007669"/>
    <property type="project" value="InterPro"/>
</dbReference>
<dbReference type="PANTHER" id="PTHR13213:SF2">
    <property type="entry name" value="MYB-BINDING PROTEIN 1A"/>
    <property type="match status" value="1"/>
</dbReference>
<organism evidence="6">
    <name type="scientific">Thrips palmi</name>
    <name type="common">Melon thrips</name>
    <dbReference type="NCBI Taxonomy" id="161013"/>
    <lineage>
        <taxon>Eukaryota</taxon>
        <taxon>Metazoa</taxon>
        <taxon>Ecdysozoa</taxon>
        <taxon>Arthropoda</taxon>
        <taxon>Hexapoda</taxon>
        <taxon>Insecta</taxon>
        <taxon>Pterygota</taxon>
        <taxon>Neoptera</taxon>
        <taxon>Paraneoptera</taxon>
        <taxon>Thysanoptera</taxon>
        <taxon>Terebrantia</taxon>
        <taxon>Thripoidea</taxon>
        <taxon>Thripidae</taxon>
        <taxon>Thrips</taxon>
    </lineage>
</organism>
<comment type="subcellular location">
    <subcellularLocation>
        <location evidence="1">Nucleus</location>
    </subcellularLocation>
</comment>
<evidence type="ECO:0000313" key="6">
    <source>
        <dbReference type="RefSeq" id="XP_034231302.1"/>
    </source>
</evidence>
<dbReference type="GeneID" id="117639591"/>
<feature type="compositionally biased region" description="Polar residues" evidence="4">
    <location>
        <begin position="1137"/>
        <end position="1154"/>
    </location>
</feature>
<dbReference type="Pfam" id="PF04931">
    <property type="entry name" value="DNA_pol_phi"/>
    <property type="match status" value="1"/>
</dbReference>
<dbReference type="FunCoup" id="A0A6P8YC41">
    <property type="interactions" value="255"/>
</dbReference>
<feature type="region of interest" description="Disordered" evidence="4">
    <location>
        <begin position="1184"/>
        <end position="1243"/>
    </location>
</feature>
<dbReference type="RefSeq" id="XP_034231302.1">
    <property type="nucleotide sequence ID" value="XM_034375411.1"/>
</dbReference>
<dbReference type="GO" id="GO:0043565">
    <property type="term" value="F:sequence-specific DNA binding"/>
    <property type="evidence" value="ECO:0007669"/>
    <property type="project" value="TreeGrafter"/>
</dbReference>
<dbReference type="SUPFAM" id="SSF48371">
    <property type="entry name" value="ARM repeat"/>
    <property type="match status" value="1"/>
</dbReference>
<dbReference type="CTD" id="10514"/>
<evidence type="ECO:0000313" key="5">
    <source>
        <dbReference type="Proteomes" id="UP000515158"/>
    </source>
</evidence>
<feature type="compositionally biased region" description="Polar residues" evidence="4">
    <location>
        <begin position="1198"/>
        <end position="1216"/>
    </location>
</feature>
<proteinExistence type="inferred from homology"/>
<evidence type="ECO:0000256" key="4">
    <source>
        <dbReference type="SAM" id="MobiDB-lite"/>
    </source>
</evidence>
<dbReference type="AlphaFoldDB" id="A0A6P8YC41"/>
<evidence type="ECO:0000256" key="2">
    <source>
        <dbReference type="ARBA" id="ARBA00006809"/>
    </source>
</evidence>
<dbReference type="InParanoid" id="A0A6P8YC41"/>
<protein>
    <submittedName>
        <fullName evidence="6">Myb-binding protein 1A</fullName>
    </submittedName>
</protein>
<feature type="compositionally biased region" description="Basic residues" evidence="4">
    <location>
        <begin position="1233"/>
        <end position="1243"/>
    </location>
</feature>
<reference evidence="6" key="1">
    <citation type="submission" date="2025-08" db="UniProtKB">
        <authorList>
            <consortium name="RefSeq"/>
        </authorList>
    </citation>
    <scope>IDENTIFICATION</scope>
    <source>
        <tissue evidence="6">Total insect</tissue>
    </source>
</reference>
<dbReference type="GO" id="GO:0003723">
    <property type="term" value="F:RNA binding"/>
    <property type="evidence" value="ECO:0007669"/>
    <property type="project" value="TreeGrafter"/>
</dbReference>
<evidence type="ECO:0000256" key="3">
    <source>
        <dbReference type="ARBA" id="ARBA00023242"/>
    </source>
</evidence>
<feature type="compositionally biased region" description="Basic and acidic residues" evidence="4">
    <location>
        <begin position="1111"/>
        <end position="1123"/>
    </location>
</feature>
<dbReference type="PANTHER" id="PTHR13213">
    <property type="entry name" value="MYB-BINDING PROTEIN 1A FAMILY MEMBER"/>
    <property type="match status" value="1"/>
</dbReference>
<feature type="compositionally biased region" description="Acidic residues" evidence="4">
    <location>
        <begin position="705"/>
        <end position="734"/>
    </location>
</feature>
<dbReference type="InterPro" id="IPR016024">
    <property type="entry name" value="ARM-type_fold"/>
</dbReference>
<keyword evidence="5" id="KW-1185">Reference proteome</keyword>
<feature type="region of interest" description="Disordered" evidence="4">
    <location>
        <begin position="669"/>
        <end position="737"/>
    </location>
</feature>
<accession>A0A6P8YC41</accession>
<dbReference type="InterPro" id="IPR007015">
    <property type="entry name" value="DNA_pol_V/MYBBP1A"/>
</dbReference>
<sequence length="1243" mass="139058">MDHAASHMGETTSSKNKNNGVNESIFTIFQRIGAESDDARIESCVSLVQHLTEILGDVTSEKLPIDLTYSLKRLVRGVGSKNKVVQKGYFTALVAILESFPVITCETYAAIVEKEFSCADIDSKGEEGEALLGQVLAYGAAVRGGLFLRSSEEKQKEIVTTLFSSASKRSYLSYASAPFLHDLMVNVEESVLTDVVWPLVSKEVLKPWADQTLDTLLLLLSALNRVPNIIKSKKIQQNLGFPIFSPESMRFFAQKLVGDSNSTKIKHPVYEEFCKSLCLPDNEALFKTFWTQDVDSLLASSSKSKDHASLILFTILIRKVPDKKMVKVLVTSRILDVIGRTLSGPASDKIKNVEICTKAQEAIASLGEVLLADDATDKVRMAIIKKILFCGDLQYEKQTGSHITILLENKLGKKSVQDLSKQFADIVDGKSSEENKVWRTVDRVFAAQQLKRLIGHQACNDDINWKVEQLLFLLHRGLFRETTSSAFNVELAANVRNCFFRALDEAFSDFKTMVVILNQIVQHINELMANQTQFVKSLRVQFGAESSAAWQQMMKTVSKFAKSESSASETQIFHSLFLFMGLQLFSEPKMAVESLQELHSCYERMKGKHKSKNAEEPQWVEVMVEVLLSLLSNSSRLLRTVVGKVFPHLKKHLTVSAFYQILEVLDPSRDENPLTSTKELDDASESESEDEDEEMPTNGTHNGEDTSDEENEDDDTDDDDDEYEDIDDEDLEETINDKLRNDIRQALGNAASLSDTESVDLDEITEEEGERMNEALAKAFEAMKMSRNSKKKKKQTKNQESVTHFRIRVLDLVDLYISKEPSMEMCLECVAPLLSLMAFCLKDVHQKPLETRTRSVLHLLTKVKKFSSVAGVDEGSLADQIKSLAVKRAQSTTTFLGLSDLISECCTFLVRCSDIVRAQSESAESDKQNPVVNVYEALLLEFFNNRESLLPVSIFSDVLNSTWSGCWCIAPSIVQYAFSSEVRLFRRGQALDLLIQFFNNRRMKNLANDKQKKMLKKIVSSIISHSIELLNGSDDDSSRKAQQGKYIAAALRLLHQILSLPLARPTDVSSLSASVTSFCQNGVPPETKSSLKNVVSKLKLDQSLLKNLKRVDKVQDRETSESKSKKKKNENRVNGGLDSNDTGSKTAQLNTVSKGPSKKEKKMQRMALMAEGFDSVTFSGVNNDALNGMEPSDEEMDVSNNDSSNFNESLESNVISSVKRKQKHSTSEDTQNGKKKKKTNKRH</sequence>
<feature type="region of interest" description="Disordered" evidence="4">
    <location>
        <begin position="1111"/>
        <end position="1164"/>
    </location>
</feature>
<feature type="compositionally biased region" description="Acidic residues" evidence="4">
    <location>
        <begin position="682"/>
        <end position="695"/>
    </location>
</feature>
<gene>
    <name evidence="6" type="primary">LOC117639591</name>
</gene>